<feature type="compositionally biased region" description="Low complexity" evidence="1">
    <location>
        <begin position="37"/>
        <end position="46"/>
    </location>
</feature>
<feature type="compositionally biased region" description="Low complexity" evidence="1">
    <location>
        <begin position="104"/>
        <end position="126"/>
    </location>
</feature>
<feature type="region of interest" description="Disordered" evidence="1">
    <location>
        <begin position="601"/>
        <end position="670"/>
    </location>
</feature>
<feature type="region of interest" description="Disordered" evidence="1">
    <location>
        <begin position="321"/>
        <end position="456"/>
    </location>
</feature>
<dbReference type="GO" id="GO:0000307">
    <property type="term" value="C:cyclin-dependent protein kinase holoenzyme complex"/>
    <property type="evidence" value="ECO:0007669"/>
    <property type="project" value="TreeGrafter"/>
</dbReference>
<dbReference type="InterPro" id="IPR013922">
    <property type="entry name" value="Cyclin_PHO80-like"/>
</dbReference>
<feature type="compositionally biased region" description="Low complexity" evidence="1">
    <location>
        <begin position="504"/>
        <end position="518"/>
    </location>
</feature>
<feature type="region of interest" description="Disordered" evidence="1">
    <location>
        <begin position="490"/>
        <end position="518"/>
    </location>
</feature>
<protein>
    <recommendedName>
        <fullName evidence="4">Cyclin</fullName>
    </recommendedName>
</protein>
<dbReference type="InterPro" id="IPR036915">
    <property type="entry name" value="Cyclin-like_sf"/>
</dbReference>
<feature type="compositionally biased region" description="Low complexity" evidence="1">
    <location>
        <begin position="867"/>
        <end position="881"/>
    </location>
</feature>
<feature type="compositionally biased region" description="Acidic residues" evidence="1">
    <location>
        <begin position="900"/>
        <end position="941"/>
    </location>
</feature>
<dbReference type="PANTHER" id="PTHR15615">
    <property type="match status" value="1"/>
</dbReference>
<feature type="region of interest" description="Disordered" evidence="1">
    <location>
        <begin position="22"/>
        <end position="47"/>
    </location>
</feature>
<proteinExistence type="predicted"/>
<feature type="compositionally biased region" description="Low complexity" evidence="1">
    <location>
        <begin position="718"/>
        <end position="755"/>
    </location>
</feature>
<dbReference type="Proteomes" id="UP001218188">
    <property type="component" value="Unassembled WGS sequence"/>
</dbReference>
<feature type="compositionally biased region" description="Basic and acidic residues" evidence="1">
    <location>
        <begin position="384"/>
        <end position="415"/>
    </location>
</feature>
<dbReference type="AlphaFoldDB" id="A0AAD6TJ11"/>
<name>A0AAD6TJ11_9AGAR</name>
<dbReference type="SUPFAM" id="SSF47954">
    <property type="entry name" value="Cyclin-like"/>
    <property type="match status" value="1"/>
</dbReference>
<evidence type="ECO:0000313" key="3">
    <source>
        <dbReference type="Proteomes" id="UP001218188"/>
    </source>
</evidence>
<evidence type="ECO:0008006" key="4">
    <source>
        <dbReference type="Google" id="ProtNLM"/>
    </source>
</evidence>
<keyword evidence="3" id="KW-1185">Reference proteome</keyword>
<dbReference type="GO" id="GO:0005634">
    <property type="term" value="C:nucleus"/>
    <property type="evidence" value="ECO:0007669"/>
    <property type="project" value="TreeGrafter"/>
</dbReference>
<feature type="compositionally biased region" description="Gly residues" evidence="1">
    <location>
        <begin position="602"/>
        <end position="611"/>
    </location>
</feature>
<dbReference type="GO" id="GO:0019901">
    <property type="term" value="F:protein kinase binding"/>
    <property type="evidence" value="ECO:0007669"/>
    <property type="project" value="InterPro"/>
</dbReference>
<dbReference type="Pfam" id="PF08613">
    <property type="entry name" value="Cyclin"/>
    <property type="match status" value="1"/>
</dbReference>
<feature type="compositionally biased region" description="Low complexity" evidence="1">
    <location>
        <begin position="1085"/>
        <end position="1098"/>
    </location>
</feature>
<dbReference type="GO" id="GO:0016538">
    <property type="term" value="F:cyclin-dependent protein serine/threonine kinase regulator activity"/>
    <property type="evidence" value="ECO:0007669"/>
    <property type="project" value="TreeGrafter"/>
</dbReference>
<feature type="region of interest" description="Disordered" evidence="1">
    <location>
        <begin position="867"/>
        <end position="1138"/>
    </location>
</feature>
<feature type="compositionally biased region" description="Low complexity" evidence="1">
    <location>
        <begin position="1010"/>
        <end position="1023"/>
    </location>
</feature>
<gene>
    <name evidence="2" type="ORF">C8F04DRAFT_1322875</name>
</gene>
<reference evidence="2" key="1">
    <citation type="submission" date="2023-03" db="EMBL/GenBank/DDBJ databases">
        <title>Massive genome expansion in bonnet fungi (Mycena s.s.) driven by repeated elements and novel gene families across ecological guilds.</title>
        <authorList>
            <consortium name="Lawrence Berkeley National Laboratory"/>
            <person name="Harder C.B."/>
            <person name="Miyauchi S."/>
            <person name="Viragh M."/>
            <person name="Kuo A."/>
            <person name="Thoen E."/>
            <person name="Andreopoulos B."/>
            <person name="Lu D."/>
            <person name="Skrede I."/>
            <person name="Drula E."/>
            <person name="Henrissat B."/>
            <person name="Morin E."/>
            <person name="Kohler A."/>
            <person name="Barry K."/>
            <person name="LaButti K."/>
            <person name="Morin E."/>
            <person name="Salamov A."/>
            <person name="Lipzen A."/>
            <person name="Mereny Z."/>
            <person name="Hegedus B."/>
            <person name="Baldrian P."/>
            <person name="Stursova M."/>
            <person name="Weitz H."/>
            <person name="Taylor A."/>
            <person name="Grigoriev I.V."/>
            <person name="Nagy L.G."/>
            <person name="Martin F."/>
            <person name="Kauserud H."/>
        </authorList>
    </citation>
    <scope>NUCLEOTIDE SEQUENCE</scope>
    <source>
        <strain evidence="2">CBHHK200</strain>
    </source>
</reference>
<feature type="compositionally biased region" description="Low complexity" evidence="1">
    <location>
        <begin position="76"/>
        <end position="86"/>
    </location>
</feature>
<feature type="compositionally biased region" description="Pro residues" evidence="1">
    <location>
        <begin position="1166"/>
        <end position="1175"/>
    </location>
</feature>
<dbReference type="CDD" id="cd20557">
    <property type="entry name" value="CYCLIN_ScPCL1-like"/>
    <property type="match status" value="1"/>
</dbReference>
<feature type="region of interest" description="Disordered" evidence="1">
    <location>
        <begin position="718"/>
        <end position="832"/>
    </location>
</feature>
<comment type="caution">
    <text evidence="2">The sequence shown here is derived from an EMBL/GenBank/DDBJ whole genome shotgun (WGS) entry which is preliminary data.</text>
</comment>
<sequence>MAQATLDALPRELAHWTTSASAMPPAYTHTPHHAHGGHTPMTPPHTDAVEPRRLAAAWGPNAIYAGGNAGGHRGQLLTPPDDTPPLSVGHAQEYYAPPPPSAPAPSSSSSSTTASAATSTTAVAADAPDDEPPLAWAAAWLPLGDRRGSAALVAEKTCEMICYLWFAPSTDRESKEKENVGGEAKELSGRTTPSALQLTASPTFVSFTQKLLETTQVSQSVIILALHYIHRLRLRNLATPAQPGSEFRVAVAGLMMGNKFLDDNTYTNATWAAVSLIPLAQINTMEREFLVGCDYSLFVSQKTYEDWGRLLRGLVGARARAAGGQGGRGVNTRATAGAGCTRPHTRTHTRIMAPQQRRTSVSPKRNGAAGGMEGGSDEGMEVDSGAHEYEYERHTREREGREREEREREREREEATGTAGSKRRAAAAFSPGSYHPPPHGGQNPFAAPTTNGYPITTTTQVYAHPHHQQQQQGQSQRPAPTLVIPRFSSAATPQHRAHGHAHAHAGSASASTSNANASANVNGGASASAYAPPSASAASYASSASSSSSGAGAGPPAYPSVTGYPRSAGPHAHAHSPAFLGANGGAGGIGTPLERFGAMSLSGGGGAAGGEGRPRPRPVSYAGPSSSSSNVNANSLSMFGTDAFTPYAERERERERGRSIYASGGGGGTPARSASYVNVSYGGTPTTTPFTRPAQYEYVPPPPSTVVQYPPQYAAQVAAASNANANSHHQQTHGQQHGQQTQTHLPTPTSSSSMHGHGHGHGSPYGVQQAPHSHSTTSLHASPYGRYSRGGTPPPPPPPAAPAASSTATVGGGYAGNQSQSQYAQTHPQTHPQTLTARWDYAGGAGAGHGGIAHQDLYFYALASSPVSSVSSGDSSSDSRSQNGQHARTASYSSNSDSCSSDDDGGLDADEEMADVEGEGMADDWEGGESDEEEDDEDDDDSARSDDGRGAGVQMRGTGGGWDENVGDAREAARRARLRCVGPPPQTAQMVPSMAGGNASRYHHLPHHPAPSSHPQQPAPHQQFLPSSQQNGLGLVPPTHHSAMPPQSYGAPARWGVQSARTSPVRGPSSWTPPQVHAGLPPRLPHSQSHSSHVPHTQQHTDARGAEQWTPPRMQGMQQWTPPRMSHTATAGYGGSEWTPPRVALPRFADLERWSSAQVHVQATPAPAPCPPMQQGPPQQRETHPHQPRRAVFANAGPPGVSGYAYAY</sequence>
<feature type="compositionally biased region" description="Pro residues" evidence="1">
    <location>
        <begin position="792"/>
        <end position="801"/>
    </location>
</feature>
<organism evidence="2 3">
    <name type="scientific">Mycena alexandri</name>
    <dbReference type="NCBI Taxonomy" id="1745969"/>
    <lineage>
        <taxon>Eukaryota</taxon>
        <taxon>Fungi</taxon>
        <taxon>Dikarya</taxon>
        <taxon>Basidiomycota</taxon>
        <taxon>Agaricomycotina</taxon>
        <taxon>Agaricomycetes</taxon>
        <taxon>Agaricomycetidae</taxon>
        <taxon>Agaricales</taxon>
        <taxon>Marasmiineae</taxon>
        <taxon>Mycenaceae</taxon>
        <taxon>Mycena</taxon>
    </lineage>
</organism>
<feature type="region of interest" description="Disordered" evidence="1">
    <location>
        <begin position="1166"/>
        <end position="1197"/>
    </location>
</feature>
<evidence type="ECO:0000313" key="2">
    <source>
        <dbReference type="EMBL" id="KAJ7046181.1"/>
    </source>
</evidence>
<feature type="compositionally biased region" description="Polar residues" evidence="1">
    <location>
        <begin position="770"/>
        <end position="780"/>
    </location>
</feature>
<dbReference type="EMBL" id="JARJCM010000003">
    <property type="protein sequence ID" value="KAJ7046181.1"/>
    <property type="molecule type" value="Genomic_DNA"/>
</dbReference>
<feature type="compositionally biased region" description="Low complexity" evidence="1">
    <location>
        <begin position="625"/>
        <end position="637"/>
    </location>
</feature>
<evidence type="ECO:0000256" key="1">
    <source>
        <dbReference type="SAM" id="MobiDB-lite"/>
    </source>
</evidence>
<dbReference type="Gene3D" id="1.10.472.10">
    <property type="entry name" value="Cyclin-like"/>
    <property type="match status" value="1"/>
</dbReference>
<accession>A0AAD6TJ11</accession>
<feature type="compositionally biased region" description="Basic and acidic residues" evidence="1">
    <location>
        <begin position="648"/>
        <end position="658"/>
    </location>
</feature>
<dbReference type="PANTHER" id="PTHR15615:SF27">
    <property type="entry name" value="PHO85 CYCLIN CLG1"/>
    <property type="match status" value="1"/>
</dbReference>
<feature type="region of interest" description="Disordered" evidence="1">
    <location>
        <begin position="69"/>
        <end position="130"/>
    </location>
</feature>